<dbReference type="SUPFAM" id="SSF57701">
    <property type="entry name" value="Zn2/Cys6 DNA-binding domain"/>
    <property type="match status" value="1"/>
</dbReference>
<dbReference type="CDD" id="cd12148">
    <property type="entry name" value="fungal_TF_MHR"/>
    <property type="match status" value="1"/>
</dbReference>
<accession>A0ABR4GC79</accession>
<dbReference type="CDD" id="cd00067">
    <property type="entry name" value="GAL4"/>
    <property type="match status" value="1"/>
</dbReference>
<dbReference type="EMBL" id="JBFTWV010000025">
    <property type="protein sequence ID" value="KAL2796638.1"/>
    <property type="molecule type" value="Genomic_DNA"/>
</dbReference>
<keyword evidence="3" id="KW-0804">Transcription</keyword>
<evidence type="ECO:0000313" key="7">
    <source>
        <dbReference type="Proteomes" id="UP001610563"/>
    </source>
</evidence>
<proteinExistence type="predicted"/>
<dbReference type="Proteomes" id="UP001610563">
    <property type="component" value="Unassembled WGS sequence"/>
</dbReference>
<dbReference type="InterPro" id="IPR001138">
    <property type="entry name" value="Zn2Cys6_DnaBD"/>
</dbReference>
<dbReference type="Gene3D" id="4.10.240.10">
    <property type="entry name" value="Zn(2)-C6 fungal-type DNA-binding domain"/>
    <property type="match status" value="1"/>
</dbReference>
<gene>
    <name evidence="6" type="ORF">BJX66DRAFT_299536</name>
</gene>
<feature type="domain" description="Zn(2)-C6 fungal-type" evidence="5">
    <location>
        <begin position="12"/>
        <end position="42"/>
    </location>
</feature>
<evidence type="ECO:0000256" key="4">
    <source>
        <dbReference type="ARBA" id="ARBA00023242"/>
    </source>
</evidence>
<dbReference type="InterPro" id="IPR050987">
    <property type="entry name" value="AtrR-like"/>
</dbReference>
<dbReference type="PANTHER" id="PTHR46910">
    <property type="entry name" value="TRANSCRIPTION FACTOR PDR1"/>
    <property type="match status" value="1"/>
</dbReference>
<evidence type="ECO:0000256" key="1">
    <source>
        <dbReference type="ARBA" id="ARBA00023015"/>
    </source>
</evidence>
<keyword evidence="1" id="KW-0805">Transcription regulation</keyword>
<keyword evidence="4" id="KW-0539">Nucleus</keyword>
<sequence>METRKTRAGAKACVSCRRRKVRCQIDPGMTKCRACHRRSSACIPSNVQNLLEPESAPFPQLESEPAPFGPFLDVSVFDGLPTPDLQPSPQLAQEINCDAPLPPLNNHFDSLFKAPETDADPFTSLLCFSLPGSLISRPDSLPFSIFSPEGKQWLHKTVGNEEFNSDILSPSIFGPDGIFGNSIGPSPLPQQFIHLPHKDIARSLLRTYFETCNSFCPTFEEHEFMLWFELQYPVAPDSSAEWACVNATLALACLLDQHFYSKAWLFWKNATLSWEAFMTRAPSLISAQALLTMTLYLLGTFHCNPSSSMIPMAVRILSGISPPEERMSQQFQFVRMVTQSLDLDHAIQAGVPPTEPGAVSHMLTPFNPELISDLDMPFDCYPAYCQLLELKEDVYRELYSLSAEDKADYEVIATVGKLDSRLEQLRYDIPEEYRPGHSRFQDTIKRAISDTLLHLHLSYYNSVLVIHRRSLSYGMRPSDSSLPSATRAHTAWSSNSRALIPTQLCAEAARATLRLVKYIPKHNPITRGLMFNYVVFALKLLVTLTVRDPHSPRARADILLMRDLEDVVSSIPVGHDERSIRNLIEYCTHYRDTAERAIDRVFSRKMPREHDKQS</sequence>
<protein>
    <recommendedName>
        <fullName evidence="5">Zn(2)-C6 fungal-type domain-containing protein</fullName>
    </recommendedName>
</protein>
<keyword evidence="7" id="KW-1185">Reference proteome</keyword>
<name>A0ABR4GC79_9EURO</name>
<keyword evidence="2" id="KW-0238">DNA-binding</keyword>
<dbReference type="InterPro" id="IPR036864">
    <property type="entry name" value="Zn2-C6_fun-type_DNA-bd_sf"/>
</dbReference>
<dbReference type="PROSITE" id="PS00463">
    <property type="entry name" value="ZN2_CY6_FUNGAL_1"/>
    <property type="match status" value="1"/>
</dbReference>
<comment type="caution">
    <text evidence="6">The sequence shown here is derived from an EMBL/GenBank/DDBJ whole genome shotgun (WGS) entry which is preliminary data.</text>
</comment>
<evidence type="ECO:0000313" key="6">
    <source>
        <dbReference type="EMBL" id="KAL2796638.1"/>
    </source>
</evidence>
<dbReference type="PROSITE" id="PS50048">
    <property type="entry name" value="ZN2_CY6_FUNGAL_2"/>
    <property type="match status" value="1"/>
</dbReference>
<dbReference type="PANTHER" id="PTHR46910:SF25">
    <property type="entry name" value="ABC-TRANSPORTER-REGULATING TRANSCRIPTION FACTOR"/>
    <property type="match status" value="1"/>
</dbReference>
<evidence type="ECO:0000256" key="2">
    <source>
        <dbReference type="ARBA" id="ARBA00023125"/>
    </source>
</evidence>
<evidence type="ECO:0000256" key="3">
    <source>
        <dbReference type="ARBA" id="ARBA00023163"/>
    </source>
</evidence>
<organism evidence="6 7">
    <name type="scientific">Aspergillus keveii</name>
    <dbReference type="NCBI Taxonomy" id="714993"/>
    <lineage>
        <taxon>Eukaryota</taxon>
        <taxon>Fungi</taxon>
        <taxon>Dikarya</taxon>
        <taxon>Ascomycota</taxon>
        <taxon>Pezizomycotina</taxon>
        <taxon>Eurotiomycetes</taxon>
        <taxon>Eurotiomycetidae</taxon>
        <taxon>Eurotiales</taxon>
        <taxon>Aspergillaceae</taxon>
        <taxon>Aspergillus</taxon>
        <taxon>Aspergillus subgen. Nidulantes</taxon>
    </lineage>
</organism>
<reference evidence="6 7" key="1">
    <citation type="submission" date="2024-07" db="EMBL/GenBank/DDBJ databases">
        <title>Section-level genome sequencing and comparative genomics of Aspergillus sections Usti and Cavernicolus.</title>
        <authorList>
            <consortium name="Lawrence Berkeley National Laboratory"/>
            <person name="Nybo J.L."/>
            <person name="Vesth T.C."/>
            <person name="Theobald S."/>
            <person name="Frisvad J.C."/>
            <person name="Larsen T.O."/>
            <person name="Kjaerboelling I."/>
            <person name="Rothschild-Mancinelli K."/>
            <person name="Lyhne E.K."/>
            <person name="Kogle M.E."/>
            <person name="Barry K."/>
            <person name="Clum A."/>
            <person name="Na H."/>
            <person name="Ledsgaard L."/>
            <person name="Lin J."/>
            <person name="Lipzen A."/>
            <person name="Kuo A."/>
            <person name="Riley R."/>
            <person name="Mondo S."/>
            <person name="Labutti K."/>
            <person name="Haridas S."/>
            <person name="Pangalinan J."/>
            <person name="Salamov A.A."/>
            <person name="Simmons B.A."/>
            <person name="Magnuson J.K."/>
            <person name="Chen J."/>
            <person name="Drula E."/>
            <person name="Henrissat B."/>
            <person name="Wiebenga A."/>
            <person name="Lubbers R.J."/>
            <person name="Gomes A.C."/>
            <person name="Makela M.R."/>
            <person name="Stajich J."/>
            <person name="Grigoriev I.V."/>
            <person name="Mortensen U.H."/>
            <person name="De Vries R.P."/>
            <person name="Baker S.E."/>
            <person name="Andersen M.R."/>
        </authorList>
    </citation>
    <scope>NUCLEOTIDE SEQUENCE [LARGE SCALE GENOMIC DNA]</scope>
    <source>
        <strain evidence="6 7">CBS 209.92</strain>
    </source>
</reference>
<evidence type="ECO:0000259" key="5">
    <source>
        <dbReference type="PROSITE" id="PS50048"/>
    </source>
</evidence>